<keyword evidence="2 5" id="KW-0812">Transmembrane</keyword>
<keyword evidence="3 5" id="KW-1133">Transmembrane helix</keyword>
<evidence type="ECO:0000313" key="7">
    <source>
        <dbReference type="Proteomes" id="UP001229421"/>
    </source>
</evidence>
<evidence type="ECO:0000256" key="1">
    <source>
        <dbReference type="ARBA" id="ARBA00004141"/>
    </source>
</evidence>
<feature type="transmembrane region" description="Helical" evidence="5">
    <location>
        <begin position="94"/>
        <end position="114"/>
    </location>
</feature>
<accession>A0AAD8KGS6</accession>
<dbReference type="PANTHER" id="PTHR23291:SF126">
    <property type="entry name" value="BI1-LIKE PROTEIN"/>
    <property type="match status" value="1"/>
</dbReference>
<feature type="transmembrane region" description="Helical" evidence="5">
    <location>
        <begin position="66"/>
        <end position="88"/>
    </location>
</feature>
<comment type="caution">
    <text evidence="6">The sequence shown here is derived from an EMBL/GenBank/DDBJ whole genome shotgun (WGS) entry which is preliminary data.</text>
</comment>
<dbReference type="Proteomes" id="UP001229421">
    <property type="component" value="Unassembled WGS sequence"/>
</dbReference>
<evidence type="ECO:0000256" key="4">
    <source>
        <dbReference type="ARBA" id="ARBA00023136"/>
    </source>
</evidence>
<dbReference type="EMBL" id="JAUHHV010000005">
    <property type="protein sequence ID" value="KAK1422744.1"/>
    <property type="molecule type" value="Genomic_DNA"/>
</dbReference>
<feature type="transmembrane region" description="Helical" evidence="5">
    <location>
        <begin position="32"/>
        <end position="54"/>
    </location>
</feature>
<keyword evidence="4 5" id="KW-0472">Membrane</keyword>
<keyword evidence="7" id="KW-1185">Reference proteome</keyword>
<evidence type="ECO:0000256" key="5">
    <source>
        <dbReference type="RuleBase" id="RU004379"/>
    </source>
</evidence>
<feature type="transmembrane region" description="Helical" evidence="5">
    <location>
        <begin position="148"/>
        <end position="172"/>
    </location>
</feature>
<sequence>MGKHEHHDIEAGKQYPSQMEDPQMRWGFIRKVYSILTLQLLLTVVIASIVVVTPRINQFFHTRNGLIVYIVIAVCTIIIALLMSLFMHRHPLNMIMLGLFTVAFALIVGVSCVFSKGKIIFEASILTSIIVVSLTLFTFWAAKQGYDFNFLGPFLFCALILILVFSIIQLFFPMGSLVRMIISFVVALIYCGFIIYDTDNLIKRCSYDEYVMAAAMLYIDMIQLFIAILQILGILDD</sequence>
<feature type="transmembrane region" description="Helical" evidence="5">
    <location>
        <begin position="121"/>
        <end position="142"/>
    </location>
</feature>
<feature type="transmembrane region" description="Helical" evidence="5">
    <location>
        <begin position="216"/>
        <end position="235"/>
    </location>
</feature>
<dbReference type="Pfam" id="PF01027">
    <property type="entry name" value="Bax1-I"/>
    <property type="match status" value="1"/>
</dbReference>
<dbReference type="GO" id="GO:0016020">
    <property type="term" value="C:membrane"/>
    <property type="evidence" value="ECO:0007669"/>
    <property type="project" value="UniProtKB-SubCell"/>
</dbReference>
<name>A0AAD8KGS6_TARER</name>
<reference evidence="6" key="1">
    <citation type="journal article" date="2023" name="bioRxiv">
        <title>Improved chromosome-level genome assembly for marigold (Tagetes erecta).</title>
        <authorList>
            <person name="Jiang F."/>
            <person name="Yuan L."/>
            <person name="Wang S."/>
            <person name="Wang H."/>
            <person name="Xu D."/>
            <person name="Wang A."/>
            <person name="Fan W."/>
        </authorList>
    </citation>
    <scope>NUCLEOTIDE SEQUENCE</scope>
    <source>
        <strain evidence="6">WSJ</strain>
        <tissue evidence="6">Leaf</tissue>
    </source>
</reference>
<protein>
    <submittedName>
        <fullName evidence="6">Uncharacterized protein</fullName>
    </submittedName>
</protein>
<proteinExistence type="inferred from homology"/>
<dbReference type="AlphaFoldDB" id="A0AAD8KGS6"/>
<evidence type="ECO:0000313" key="6">
    <source>
        <dbReference type="EMBL" id="KAK1422744.1"/>
    </source>
</evidence>
<evidence type="ECO:0000256" key="2">
    <source>
        <dbReference type="ARBA" id="ARBA00022692"/>
    </source>
</evidence>
<organism evidence="6 7">
    <name type="scientific">Tagetes erecta</name>
    <name type="common">African marigold</name>
    <dbReference type="NCBI Taxonomy" id="13708"/>
    <lineage>
        <taxon>Eukaryota</taxon>
        <taxon>Viridiplantae</taxon>
        <taxon>Streptophyta</taxon>
        <taxon>Embryophyta</taxon>
        <taxon>Tracheophyta</taxon>
        <taxon>Spermatophyta</taxon>
        <taxon>Magnoliopsida</taxon>
        <taxon>eudicotyledons</taxon>
        <taxon>Gunneridae</taxon>
        <taxon>Pentapetalae</taxon>
        <taxon>asterids</taxon>
        <taxon>campanulids</taxon>
        <taxon>Asterales</taxon>
        <taxon>Asteraceae</taxon>
        <taxon>Asteroideae</taxon>
        <taxon>Heliantheae alliance</taxon>
        <taxon>Tageteae</taxon>
        <taxon>Tagetes</taxon>
    </lineage>
</organism>
<evidence type="ECO:0000256" key="3">
    <source>
        <dbReference type="ARBA" id="ARBA00022989"/>
    </source>
</evidence>
<comment type="similarity">
    <text evidence="5">Belongs to the BI1 family.</text>
</comment>
<comment type="subcellular location">
    <subcellularLocation>
        <location evidence="1">Membrane</location>
        <topology evidence="1">Multi-pass membrane protein</topology>
    </subcellularLocation>
</comment>
<dbReference type="InterPro" id="IPR006214">
    <property type="entry name" value="Bax_inhibitor_1-related"/>
</dbReference>
<feature type="transmembrane region" description="Helical" evidence="5">
    <location>
        <begin position="177"/>
        <end position="196"/>
    </location>
</feature>
<gene>
    <name evidence="6" type="ORF">QVD17_18030</name>
</gene>
<dbReference type="PANTHER" id="PTHR23291">
    <property type="entry name" value="BAX INHIBITOR-RELATED"/>
    <property type="match status" value="1"/>
</dbReference>